<sequence>MALPATARSAGVTNEFCHAHHRKRRRLHKIRVPTRLHQKSASNISGSETPSAHKLDDINEEPREQSLRPKNGLACCVQSSGQWSVMMFVLTLFLALSIQTQAENQVEQVRGSTAELPCKVPIFPNTTSLRVLWYKDNNGKASYVFKADGSLQDAEQTVDGSVWGGDRVTFQPLHSPPALFIENVVIGDEALYRCRVFIGASPYSDATRLRVLVPPDPPTILNAEGVAVNSSSVAFNEGQTADLTCQVTGGVPPPFVNWYWDQELLDGDHDTEATGVVRNRLLFGPLTRNHSNARLVCHAQTPKLIKPLNTVFWVNIRFKPTSVQIVTNETPMVVGESYPLQCQTVGALPPARLTWWLDGQQLDNSSQKIYNQISEGDNMTLSTLVLIPVIQNKHKELQCRAESPVISHAPLVDSRRLTIHYMGSVELEIRGHDVERGVVEGADVLMTCNVDADPPARLIHWYHKVGQDIRKLEGVEGAELSLSGVSRNQSGVYTCVATNSVRVGHSNTVVLQVNYKPTCRDSGLQLVGTDTYEKVKLGCRINSSPDPTSFRWQLKTGSQSIDMPERQFQVMDQLSILSYTPKTPMDYGTLYCWAKNLIGEQEMPCKFELVAAVFPSPLANCSSANNDTHTVVLECLGGSENGLPEIYVAEIYDITSDRLLRNISSSSPIFIIEELDPGSGYTIAAYSSNIRGASEKLTVHAFTQPLLKANIDLTSIHVLPITPILGILIGVGAAVILMVIVVMVIMKLKTNKSTQKSKLKCSETPILKHGDDKECSKKPLGPDEGVSRGGKQTVINFPPAPPVSSGTPDVAKKIHPAPTLPRPDAPPAEVEYAELEFVNDKKAKKKKKKAKKKKDMKDEETEYASIDHVRTRLADPEYLAQQEKHRQQNEDIKDLPPADASLQPLLKPAGAAPPSATSQANRSLDADDRGRLIMPEGALESSV</sequence>
<feature type="compositionally biased region" description="Basic and acidic residues" evidence="6">
    <location>
        <begin position="882"/>
        <end position="896"/>
    </location>
</feature>
<dbReference type="Gene3D" id="2.60.40.10">
    <property type="entry name" value="Immunoglobulins"/>
    <property type="match status" value="5"/>
</dbReference>
<dbReference type="Pfam" id="PF07686">
    <property type="entry name" value="V-set"/>
    <property type="match status" value="1"/>
</dbReference>
<evidence type="ECO:0000256" key="3">
    <source>
        <dbReference type="ARBA" id="ARBA00022989"/>
    </source>
</evidence>
<dbReference type="SMART" id="SM00409">
    <property type="entry name" value="IG"/>
    <property type="match status" value="3"/>
</dbReference>
<dbReference type="OrthoDB" id="6370695at2759"/>
<feature type="domain" description="Ig-like" evidence="8">
    <location>
        <begin position="218"/>
        <end position="309"/>
    </location>
</feature>
<feature type="transmembrane region" description="Helical" evidence="7">
    <location>
        <begin position="724"/>
        <end position="746"/>
    </location>
</feature>
<feature type="region of interest" description="Disordered" evidence="6">
    <location>
        <begin position="841"/>
        <end position="943"/>
    </location>
</feature>
<dbReference type="RefSeq" id="XP_018016762.1">
    <property type="nucleotide sequence ID" value="XM_018161273.1"/>
</dbReference>
<keyword evidence="5" id="KW-1015">Disulfide bond</keyword>
<dbReference type="KEGG" id="hazt:108673439"/>
<feature type="domain" description="Ig-like" evidence="8">
    <location>
        <begin position="517"/>
        <end position="610"/>
    </location>
</feature>
<dbReference type="InterPro" id="IPR013783">
    <property type="entry name" value="Ig-like_fold"/>
</dbReference>
<dbReference type="GeneID" id="108673439"/>
<gene>
    <name evidence="10" type="primary">LOC108673439</name>
</gene>
<comment type="subcellular location">
    <subcellularLocation>
        <location evidence="1">Membrane</location>
        <topology evidence="1">Single-pass membrane protein</topology>
    </subcellularLocation>
</comment>
<keyword evidence="3 7" id="KW-1133">Transmembrane helix</keyword>
<dbReference type="OMA" id="HETVNIV"/>
<protein>
    <submittedName>
        <fullName evidence="10">Nephrin isoform X1</fullName>
    </submittedName>
</protein>
<dbReference type="GO" id="GO:0016020">
    <property type="term" value="C:membrane"/>
    <property type="evidence" value="ECO:0007669"/>
    <property type="project" value="UniProtKB-SubCell"/>
</dbReference>
<dbReference type="InterPro" id="IPR013106">
    <property type="entry name" value="Ig_V-set"/>
</dbReference>
<evidence type="ECO:0000256" key="4">
    <source>
        <dbReference type="ARBA" id="ARBA00023136"/>
    </source>
</evidence>
<keyword evidence="4 7" id="KW-0472">Membrane</keyword>
<evidence type="ECO:0000259" key="8">
    <source>
        <dbReference type="PROSITE" id="PS50835"/>
    </source>
</evidence>
<dbReference type="PROSITE" id="PS50835">
    <property type="entry name" value="IG_LIKE"/>
    <property type="match status" value="5"/>
</dbReference>
<evidence type="ECO:0000256" key="7">
    <source>
        <dbReference type="SAM" id="Phobius"/>
    </source>
</evidence>
<dbReference type="InterPro" id="IPR007110">
    <property type="entry name" value="Ig-like_dom"/>
</dbReference>
<feature type="domain" description="Ig-like" evidence="8">
    <location>
        <begin position="320"/>
        <end position="403"/>
    </location>
</feature>
<dbReference type="InterPro" id="IPR003599">
    <property type="entry name" value="Ig_sub"/>
</dbReference>
<evidence type="ECO:0000256" key="5">
    <source>
        <dbReference type="ARBA" id="ARBA00023157"/>
    </source>
</evidence>
<dbReference type="InterPro" id="IPR013162">
    <property type="entry name" value="CD80_C2-set"/>
</dbReference>
<dbReference type="AlphaFoldDB" id="A0A8B7NSS3"/>
<dbReference type="Pfam" id="PF08205">
    <property type="entry name" value="C2-set_2"/>
    <property type="match status" value="1"/>
</dbReference>
<feature type="compositionally biased region" description="Basic residues" evidence="6">
    <location>
        <begin position="842"/>
        <end position="854"/>
    </location>
</feature>
<accession>A0A8B7NSS3</accession>
<evidence type="ECO:0000313" key="9">
    <source>
        <dbReference type="Proteomes" id="UP000694843"/>
    </source>
</evidence>
<evidence type="ECO:0000313" key="10">
    <source>
        <dbReference type="RefSeq" id="XP_018016762.1"/>
    </source>
</evidence>
<name>A0A8B7NSS3_HYAAZ</name>
<dbReference type="SMART" id="SM00408">
    <property type="entry name" value="IGc2"/>
    <property type="match status" value="3"/>
</dbReference>
<proteinExistence type="predicted"/>
<dbReference type="SUPFAM" id="SSF48726">
    <property type="entry name" value="Immunoglobulin"/>
    <property type="match status" value="5"/>
</dbReference>
<dbReference type="CDD" id="cd00096">
    <property type="entry name" value="Ig"/>
    <property type="match status" value="1"/>
</dbReference>
<keyword evidence="2 7" id="KW-0812">Transmembrane</keyword>
<organism evidence="9 10">
    <name type="scientific">Hyalella azteca</name>
    <name type="common">Amphipod</name>
    <dbReference type="NCBI Taxonomy" id="294128"/>
    <lineage>
        <taxon>Eukaryota</taxon>
        <taxon>Metazoa</taxon>
        <taxon>Ecdysozoa</taxon>
        <taxon>Arthropoda</taxon>
        <taxon>Crustacea</taxon>
        <taxon>Multicrustacea</taxon>
        <taxon>Malacostraca</taxon>
        <taxon>Eumalacostraca</taxon>
        <taxon>Peracarida</taxon>
        <taxon>Amphipoda</taxon>
        <taxon>Senticaudata</taxon>
        <taxon>Talitrida</taxon>
        <taxon>Talitroidea</taxon>
        <taxon>Hyalellidae</taxon>
        <taxon>Hyalella</taxon>
    </lineage>
</organism>
<feature type="domain" description="Ig-like" evidence="8">
    <location>
        <begin position="404"/>
        <end position="512"/>
    </location>
</feature>
<evidence type="ECO:0000256" key="2">
    <source>
        <dbReference type="ARBA" id="ARBA00022692"/>
    </source>
</evidence>
<keyword evidence="9" id="KW-1185">Reference proteome</keyword>
<feature type="compositionally biased region" description="Basic and acidic residues" evidence="6">
    <location>
        <begin position="770"/>
        <end position="781"/>
    </location>
</feature>
<dbReference type="Pfam" id="PF13927">
    <property type="entry name" value="Ig_3"/>
    <property type="match status" value="1"/>
</dbReference>
<dbReference type="Proteomes" id="UP000694843">
    <property type="component" value="Unplaced"/>
</dbReference>
<dbReference type="PANTHER" id="PTHR23278:SF19">
    <property type="entry name" value="OBSCURIN"/>
    <property type="match status" value="1"/>
</dbReference>
<feature type="compositionally biased region" description="Basic and acidic residues" evidence="6">
    <location>
        <begin position="865"/>
        <end position="875"/>
    </location>
</feature>
<dbReference type="PANTHER" id="PTHR23278">
    <property type="entry name" value="SIDESTEP PROTEIN"/>
    <property type="match status" value="1"/>
</dbReference>
<dbReference type="InterPro" id="IPR036179">
    <property type="entry name" value="Ig-like_dom_sf"/>
</dbReference>
<evidence type="ECO:0000256" key="1">
    <source>
        <dbReference type="ARBA" id="ARBA00004167"/>
    </source>
</evidence>
<feature type="domain" description="Ig-like" evidence="8">
    <location>
        <begin position="111"/>
        <end position="210"/>
    </location>
</feature>
<evidence type="ECO:0000256" key="6">
    <source>
        <dbReference type="SAM" id="MobiDB-lite"/>
    </source>
</evidence>
<feature type="region of interest" description="Disordered" evidence="6">
    <location>
        <begin position="770"/>
        <end position="826"/>
    </location>
</feature>
<dbReference type="InterPro" id="IPR003598">
    <property type="entry name" value="Ig_sub2"/>
</dbReference>
<reference evidence="10" key="1">
    <citation type="submission" date="2025-08" db="UniProtKB">
        <authorList>
            <consortium name="RefSeq"/>
        </authorList>
    </citation>
    <scope>IDENTIFICATION</scope>
    <source>
        <tissue evidence="10">Whole organism</tissue>
    </source>
</reference>